<accession>A0ABX1YQU2</accession>
<feature type="domain" description="SLH" evidence="2">
    <location>
        <begin position="546"/>
        <end position="609"/>
    </location>
</feature>
<evidence type="ECO:0000259" key="2">
    <source>
        <dbReference type="PROSITE" id="PS51272"/>
    </source>
</evidence>
<evidence type="ECO:0000313" key="4">
    <source>
        <dbReference type="Proteomes" id="UP000596857"/>
    </source>
</evidence>
<feature type="signal peptide" evidence="1">
    <location>
        <begin position="1"/>
        <end position="35"/>
    </location>
</feature>
<dbReference type="InterPro" id="IPR051465">
    <property type="entry name" value="Cell_Envelope_Struct_Comp"/>
</dbReference>
<reference evidence="3 4" key="1">
    <citation type="submission" date="2019-10" db="EMBL/GenBank/DDBJ databases">
        <title>Description of Paenibacillus terricola sp. nov.</title>
        <authorList>
            <person name="Carlier A."/>
            <person name="Qi S."/>
        </authorList>
    </citation>
    <scope>NUCLEOTIDE SEQUENCE [LARGE SCALE GENOMIC DNA]</scope>
    <source>
        <strain evidence="3 4">LMG 31459</strain>
    </source>
</reference>
<dbReference type="PANTHER" id="PTHR43308">
    <property type="entry name" value="OUTER MEMBRANE PROTEIN ALPHA-RELATED"/>
    <property type="match status" value="1"/>
</dbReference>
<protein>
    <recommendedName>
        <fullName evidence="2">SLH domain-containing protein</fullName>
    </recommendedName>
</protein>
<keyword evidence="4" id="KW-1185">Reference proteome</keyword>
<dbReference type="CDD" id="cd00688">
    <property type="entry name" value="ISOPREN_C2_like"/>
    <property type="match status" value="1"/>
</dbReference>
<dbReference type="RefSeq" id="WP_171720572.1">
    <property type="nucleotide sequence ID" value="NZ_WHOB01000093.1"/>
</dbReference>
<dbReference type="InterPro" id="IPR001119">
    <property type="entry name" value="SLH_dom"/>
</dbReference>
<comment type="caution">
    <text evidence="3">The sequence shown here is derived from an EMBL/GenBank/DDBJ whole genome shotgun (WGS) entry which is preliminary data.</text>
</comment>
<dbReference type="SUPFAM" id="SSF48239">
    <property type="entry name" value="Terpenoid cyclases/Protein prenyltransferases"/>
    <property type="match status" value="1"/>
</dbReference>
<proteinExistence type="predicted"/>
<dbReference type="EMBL" id="WHOB01000093">
    <property type="protein sequence ID" value="NOU83445.1"/>
    <property type="molecule type" value="Genomic_DNA"/>
</dbReference>
<evidence type="ECO:0000313" key="3">
    <source>
        <dbReference type="EMBL" id="NOU83445.1"/>
    </source>
</evidence>
<dbReference type="PROSITE" id="PS51272">
    <property type="entry name" value="SLH"/>
    <property type="match status" value="3"/>
</dbReference>
<dbReference type="Pfam" id="PF00395">
    <property type="entry name" value="SLH"/>
    <property type="match status" value="3"/>
</dbReference>
<feature type="chain" id="PRO_5046443288" description="SLH domain-containing protein" evidence="1">
    <location>
        <begin position="36"/>
        <end position="726"/>
    </location>
</feature>
<gene>
    <name evidence="3" type="ORF">GC101_31795</name>
</gene>
<dbReference type="Gene3D" id="1.50.10.20">
    <property type="match status" value="1"/>
</dbReference>
<dbReference type="Proteomes" id="UP000596857">
    <property type="component" value="Unassembled WGS sequence"/>
</dbReference>
<dbReference type="InterPro" id="IPR008930">
    <property type="entry name" value="Terpenoid_cyclase/PrenylTrfase"/>
</dbReference>
<organism evidence="3 4">
    <name type="scientific">Paenibacillus phytohabitans</name>
    <dbReference type="NCBI Taxonomy" id="2654978"/>
    <lineage>
        <taxon>Bacteria</taxon>
        <taxon>Bacillati</taxon>
        <taxon>Bacillota</taxon>
        <taxon>Bacilli</taxon>
        <taxon>Bacillales</taxon>
        <taxon>Paenibacillaceae</taxon>
        <taxon>Paenibacillus</taxon>
    </lineage>
</organism>
<sequence length="726" mass="74662">MKNNLSSKFIRLGLIVVMMFAVLGAAVAPAGQAFAQSDTASAQLSANTANTASALPSGTAVSVAEAVYATSEFVLKAGVQSDWQAIGLAQAGYKVPDSYLKALESKVAAAKGVYARATDYARITLAVRALGGNPADVAGYNLIEKLYNNDKITGQTLNNAAYVLLALDSGTYTIPDNAKWTPAKLLAEILSKQNTDGGFTLTTGASDPDMTAIVLTVLAGHKDDPAVNTAGQRAAAWLATAQDKNGGYGDSSESVAQAIIGLSSFGIDPAGAEYTVGNVNLVSKLLSFSAADGGFAHTAGGSYNQLSTEQALEALVAYKLFSTGSKLYDLSNSPVKTPQVSVSVAIEGPNGTLAEGTVYAGNVLRALEKAAAAKKVALVNEAGNYVTGIGGVTAGAFGGYDGWMYVVARGGAWIYPSVGMGDFLLAENDRVLVYYGGDNTQVVESVAVSPAQPQPGQDITVIVTQKQWVWNEATFTSDPVSSPAAGVQVSIGGKTAVTDAAGSAVVAGGLPANKYTITVTGYLKDSTPAVVRYSQPLTVASAAADRAAFTDVKSISPWALESVYTAYDRKLMGGVSESSLVFAPKQNITRAEFAALLLRLTGNEPSAASSAQSFSDVKADAWYYGAVNKAKELGIVSGVTGTAFKPDSPVTRQDMAVMIVRALKLDEASAAAGTGKFTDEEQISAYALTAVRTVTGLGIMSGTGGEFAPATAVTREMAAAVAVRLP</sequence>
<name>A0ABX1YQU2_9BACL</name>
<evidence type="ECO:0000256" key="1">
    <source>
        <dbReference type="SAM" id="SignalP"/>
    </source>
</evidence>
<feature type="domain" description="SLH" evidence="2">
    <location>
        <begin position="610"/>
        <end position="673"/>
    </location>
</feature>
<dbReference type="PANTHER" id="PTHR43308:SF5">
    <property type="entry name" value="S-LAYER PROTEIN _ PEPTIDOGLYCAN ENDO-BETA-N-ACETYLGLUCOSAMINIDASE"/>
    <property type="match status" value="1"/>
</dbReference>
<keyword evidence="1" id="KW-0732">Signal</keyword>
<feature type="domain" description="SLH" evidence="2">
    <location>
        <begin position="674"/>
        <end position="726"/>
    </location>
</feature>